<evidence type="ECO:0000256" key="6">
    <source>
        <dbReference type="ARBA" id="ARBA00022741"/>
    </source>
</evidence>
<dbReference type="AlphaFoldDB" id="A0A4W5RXV8"/>
<reference evidence="14" key="1">
    <citation type="submission" date="2018-06" db="EMBL/GenBank/DDBJ databases">
        <title>Genome assembly of Danube salmon.</title>
        <authorList>
            <person name="Macqueen D.J."/>
            <person name="Gundappa M.K."/>
        </authorList>
    </citation>
    <scope>NUCLEOTIDE SEQUENCE [LARGE SCALE GENOMIC DNA]</scope>
</reference>
<dbReference type="InterPro" id="IPR015413">
    <property type="entry name" value="Methionyl/Leucyl_tRNA_Synth"/>
</dbReference>
<protein>
    <recommendedName>
        <fullName evidence="3">Methionine--tRNA ligase, cytoplasmic</fullName>
        <ecNumber evidence="2">6.1.1.10</ecNumber>
    </recommendedName>
    <alternativeName>
        <fullName evidence="10">Methionyl-tRNA synthetase</fullName>
    </alternativeName>
</protein>
<dbReference type="PANTHER" id="PTHR45765:SF1">
    <property type="entry name" value="METHIONINE--TRNA LIGASE, CYTOPLASMIC"/>
    <property type="match status" value="1"/>
</dbReference>
<dbReference type="Pfam" id="PF09334">
    <property type="entry name" value="tRNA-synt_1g"/>
    <property type="match status" value="2"/>
</dbReference>
<evidence type="ECO:0000256" key="11">
    <source>
        <dbReference type="ARBA" id="ARBA00047364"/>
    </source>
</evidence>
<dbReference type="PANTHER" id="PTHR45765">
    <property type="entry name" value="METHIONINE--TRNA LIGASE"/>
    <property type="match status" value="1"/>
</dbReference>
<evidence type="ECO:0000313" key="13">
    <source>
        <dbReference type="Ensembl" id="ENSHHUP00000091240.1"/>
    </source>
</evidence>
<keyword evidence="4" id="KW-0963">Cytoplasm</keyword>
<evidence type="ECO:0000256" key="5">
    <source>
        <dbReference type="ARBA" id="ARBA00022598"/>
    </source>
</evidence>
<dbReference type="Gene3D" id="2.20.28.20">
    <property type="entry name" value="Methionyl-tRNA synthetase, Zn-domain"/>
    <property type="match status" value="1"/>
</dbReference>
<sequence length="148" mass="16872">PRTSSGVSTSESSYWRTRWSSCGFPVDRFVEGSCPFCSYPEAQGDQCDKCGRFINAVELRVELYNRSTVLCPPALVNHLVPTEYLNYEDTRVVVWVCLVTSDVWRFYLLYLRPEGQDPAFSWADMPMKINSELLNNLGNIINRAGVCQ</sequence>
<organism evidence="13 14">
    <name type="scientific">Hucho hucho</name>
    <name type="common">huchen</name>
    <dbReference type="NCBI Taxonomy" id="62062"/>
    <lineage>
        <taxon>Eukaryota</taxon>
        <taxon>Metazoa</taxon>
        <taxon>Chordata</taxon>
        <taxon>Craniata</taxon>
        <taxon>Vertebrata</taxon>
        <taxon>Euteleostomi</taxon>
        <taxon>Actinopterygii</taxon>
        <taxon>Neopterygii</taxon>
        <taxon>Teleostei</taxon>
        <taxon>Protacanthopterygii</taxon>
        <taxon>Salmoniformes</taxon>
        <taxon>Salmonidae</taxon>
        <taxon>Salmoninae</taxon>
        <taxon>Hucho</taxon>
    </lineage>
</organism>
<dbReference type="GO" id="GO:0005524">
    <property type="term" value="F:ATP binding"/>
    <property type="evidence" value="ECO:0007669"/>
    <property type="project" value="UniProtKB-KW"/>
</dbReference>
<dbReference type="Gene3D" id="3.40.50.620">
    <property type="entry name" value="HUPs"/>
    <property type="match status" value="1"/>
</dbReference>
<dbReference type="FunFam" id="2.20.28.20:FF:000001">
    <property type="entry name" value="Methionine--tRNA ligase"/>
    <property type="match status" value="1"/>
</dbReference>
<comment type="catalytic activity">
    <reaction evidence="11">
        <text>tRNA(Met) + L-methionine + ATP = L-methionyl-tRNA(Met) + AMP + diphosphate</text>
        <dbReference type="Rhea" id="RHEA:13481"/>
        <dbReference type="Rhea" id="RHEA-COMP:9667"/>
        <dbReference type="Rhea" id="RHEA-COMP:9698"/>
        <dbReference type="ChEBI" id="CHEBI:30616"/>
        <dbReference type="ChEBI" id="CHEBI:33019"/>
        <dbReference type="ChEBI" id="CHEBI:57844"/>
        <dbReference type="ChEBI" id="CHEBI:78442"/>
        <dbReference type="ChEBI" id="CHEBI:78530"/>
        <dbReference type="ChEBI" id="CHEBI:456215"/>
        <dbReference type="EC" id="6.1.1.10"/>
    </reaction>
</comment>
<dbReference type="InterPro" id="IPR029038">
    <property type="entry name" value="MetRS_Zn"/>
</dbReference>
<dbReference type="SUPFAM" id="SSF57770">
    <property type="entry name" value="Methionyl-tRNA synthetase (MetRS), Zn-domain"/>
    <property type="match status" value="1"/>
</dbReference>
<evidence type="ECO:0000256" key="7">
    <source>
        <dbReference type="ARBA" id="ARBA00022840"/>
    </source>
</evidence>
<dbReference type="GO" id="GO:0017101">
    <property type="term" value="C:aminoacyl-tRNA synthetase multienzyme complex"/>
    <property type="evidence" value="ECO:0007669"/>
    <property type="project" value="TreeGrafter"/>
</dbReference>
<dbReference type="GO" id="GO:0005829">
    <property type="term" value="C:cytosol"/>
    <property type="evidence" value="ECO:0007669"/>
    <property type="project" value="TreeGrafter"/>
</dbReference>
<evidence type="ECO:0000259" key="12">
    <source>
        <dbReference type="Pfam" id="PF09334"/>
    </source>
</evidence>
<comment type="subcellular location">
    <subcellularLocation>
        <location evidence="1">Cytoplasm</location>
    </subcellularLocation>
</comment>
<accession>A0A4W5RXV8</accession>
<keyword evidence="7" id="KW-0067">ATP-binding</keyword>
<keyword evidence="8" id="KW-0648">Protein biosynthesis</keyword>
<evidence type="ECO:0000256" key="2">
    <source>
        <dbReference type="ARBA" id="ARBA00012838"/>
    </source>
</evidence>
<evidence type="ECO:0000256" key="3">
    <source>
        <dbReference type="ARBA" id="ARBA00018335"/>
    </source>
</evidence>
<name>A0A4W5RXV8_9TELE</name>
<feature type="domain" description="Methionyl/Leucyl tRNA synthetase" evidence="12">
    <location>
        <begin position="98"/>
        <end position="144"/>
    </location>
</feature>
<evidence type="ECO:0000256" key="10">
    <source>
        <dbReference type="ARBA" id="ARBA00030904"/>
    </source>
</evidence>
<keyword evidence="5" id="KW-0436">Ligase</keyword>
<dbReference type="Ensembl" id="ENSHHUT00000094055.1">
    <property type="protein sequence ID" value="ENSHHUP00000091240.1"/>
    <property type="gene ID" value="ENSHHUG00000052651.1"/>
</dbReference>
<reference evidence="13" key="3">
    <citation type="submission" date="2025-09" db="UniProtKB">
        <authorList>
            <consortium name="Ensembl"/>
        </authorList>
    </citation>
    <scope>IDENTIFICATION</scope>
</reference>
<dbReference type="InterPro" id="IPR014729">
    <property type="entry name" value="Rossmann-like_a/b/a_fold"/>
</dbReference>
<dbReference type="GO" id="GO:0004825">
    <property type="term" value="F:methionine-tRNA ligase activity"/>
    <property type="evidence" value="ECO:0007669"/>
    <property type="project" value="UniProtKB-EC"/>
</dbReference>
<keyword evidence="9" id="KW-0030">Aminoacyl-tRNA synthetase</keyword>
<keyword evidence="6" id="KW-0547">Nucleotide-binding</keyword>
<keyword evidence="14" id="KW-1185">Reference proteome</keyword>
<evidence type="ECO:0000256" key="1">
    <source>
        <dbReference type="ARBA" id="ARBA00004496"/>
    </source>
</evidence>
<evidence type="ECO:0000313" key="14">
    <source>
        <dbReference type="Proteomes" id="UP000314982"/>
    </source>
</evidence>
<proteinExistence type="predicted"/>
<dbReference type="GO" id="GO:0006431">
    <property type="term" value="P:methionyl-tRNA aminoacylation"/>
    <property type="evidence" value="ECO:0007669"/>
    <property type="project" value="TreeGrafter"/>
</dbReference>
<dbReference type="Proteomes" id="UP000314982">
    <property type="component" value="Unassembled WGS sequence"/>
</dbReference>
<dbReference type="InterPro" id="IPR023458">
    <property type="entry name" value="Met-tRNA_ligase_1"/>
</dbReference>
<evidence type="ECO:0000256" key="8">
    <source>
        <dbReference type="ARBA" id="ARBA00022917"/>
    </source>
</evidence>
<reference evidence="13" key="2">
    <citation type="submission" date="2025-08" db="UniProtKB">
        <authorList>
            <consortium name="Ensembl"/>
        </authorList>
    </citation>
    <scope>IDENTIFICATION</scope>
</reference>
<evidence type="ECO:0000256" key="9">
    <source>
        <dbReference type="ARBA" id="ARBA00023146"/>
    </source>
</evidence>
<feature type="domain" description="Methionyl/Leucyl tRNA synthetase" evidence="12">
    <location>
        <begin position="24"/>
        <end position="59"/>
    </location>
</feature>
<evidence type="ECO:0000256" key="4">
    <source>
        <dbReference type="ARBA" id="ARBA00022490"/>
    </source>
</evidence>
<dbReference type="EC" id="6.1.1.10" evidence="2"/>